<evidence type="ECO:0000256" key="1">
    <source>
        <dbReference type="ARBA" id="ARBA00004370"/>
    </source>
</evidence>
<dbReference type="AlphaFoldDB" id="A0A844YT01"/>
<keyword evidence="3" id="KW-0472">Membrane</keyword>
<dbReference type="PANTHER" id="PTHR34001">
    <property type="entry name" value="BLL7405 PROTEIN"/>
    <property type="match status" value="1"/>
</dbReference>
<dbReference type="PANTHER" id="PTHR34001:SF3">
    <property type="entry name" value="BLL7405 PROTEIN"/>
    <property type="match status" value="1"/>
</dbReference>
<evidence type="ECO:0000256" key="5">
    <source>
        <dbReference type="SAM" id="SignalP"/>
    </source>
</evidence>
<evidence type="ECO:0000256" key="2">
    <source>
        <dbReference type="ARBA" id="ARBA00022729"/>
    </source>
</evidence>
<protein>
    <submittedName>
        <fullName evidence="7">Outer membrane beta-barrel protein</fullName>
    </submittedName>
</protein>
<keyword evidence="8" id="KW-1185">Reference proteome</keyword>
<evidence type="ECO:0000256" key="4">
    <source>
        <dbReference type="ARBA" id="ARBA00038306"/>
    </source>
</evidence>
<name>A0A844YT01_9SPHN</name>
<reference evidence="7 8" key="1">
    <citation type="submission" date="2019-12" db="EMBL/GenBank/DDBJ databases">
        <title>Genomic-based taxomic classification of the family Erythrobacteraceae.</title>
        <authorList>
            <person name="Xu L."/>
        </authorList>
    </citation>
    <scope>NUCLEOTIDE SEQUENCE [LARGE SCALE GENOMIC DNA]</scope>
    <source>
        <strain evidence="7 8">M0322</strain>
    </source>
</reference>
<dbReference type="Pfam" id="PF13505">
    <property type="entry name" value="OMP_b-brl"/>
    <property type="match status" value="1"/>
</dbReference>
<dbReference type="Gene3D" id="2.40.160.20">
    <property type="match status" value="1"/>
</dbReference>
<feature type="domain" description="Outer membrane protein beta-barrel" evidence="6">
    <location>
        <begin position="13"/>
        <end position="220"/>
    </location>
</feature>
<accession>A0A844YT01</accession>
<dbReference type="SUPFAM" id="SSF56925">
    <property type="entry name" value="OMPA-like"/>
    <property type="match status" value="1"/>
</dbReference>
<keyword evidence="2 5" id="KW-0732">Signal</keyword>
<gene>
    <name evidence="7" type="ORF">GRI99_07390</name>
</gene>
<evidence type="ECO:0000256" key="3">
    <source>
        <dbReference type="ARBA" id="ARBA00023136"/>
    </source>
</evidence>
<dbReference type="OrthoDB" id="8222426at2"/>
<dbReference type="InterPro" id="IPR027385">
    <property type="entry name" value="Beta-barrel_OMP"/>
</dbReference>
<dbReference type="InterPro" id="IPR011250">
    <property type="entry name" value="OMP/PagP_B-barrel"/>
</dbReference>
<comment type="similarity">
    <text evidence="4">Belongs to the Omp25/RopB family.</text>
</comment>
<evidence type="ECO:0000313" key="7">
    <source>
        <dbReference type="EMBL" id="MXO71465.1"/>
    </source>
</evidence>
<organism evidence="7 8">
    <name type="scientific">Alteraurantiacibacter buctensis</name>
    <dbReference type="NCBI Taxonomy" id="1503981"/>
    <lineage>
        <taxon>Bacteria</taxon>
        <taxon>Pseudomonadati</taxon>
        <taxon>Pseudomonadota</taxon>
        <taxon>Alphaproteobacteria</taxon>
        <taxon>Sphingomonadales</taxon>
        <taxon>Erythrobacteraceae</taxon>
        <taxon>Alteraurantiacibacter</taxon>
    </lineage>
</organism>
<dbReference type="GO" id="GO:0016020">
    <property type="term" value="C:membrane"/>
    <property type="evidence" value="ECO:0007669"/>
    <property type="project" value="UniProtKB-SubCell"/>
</dbReference>
<comment type="subcellular location">
    <subcellularLocation>
        <location evidence="1">Membrane</location>
    </subcellularLocation>
</comment>
<evidence type="ECO:0000259" key="6">
    <source>
        <dbReference type="Pfam" id="PF13505"/>
    </source>
</evidence>
<comment type="caution">
    <text evidence="7">The sequence shown here is derived from an EMBL/GenBank/DDBJ whole genome shotgun (WGS) entry which is preliminary data.</text>
</comment>
<dbReference type="InterPro" id="IPR051692">
    <property type="entry name" value="OMP-like"/>
</dbReference>
<feature type="signal peptide" evidence="5">
    <location>
        <begin position="1"/>
        <end position="23"/>
    </location>
</feature>
<sequence>MTKGIALILATVSAAAMATPAFAQSDSNFDGLRVEALAGYDIMRPGSTTDIDNNDDVDQTIDDIAYGAGIGFDADLGSVVVGAEAQYIRSEASTEYDTTGFTGFGVSNVDVGRDLYFGARVGVPMGEQTLIYGKGGYTNTRLNVISTDNTTDTGTNVDLDGWRVGAGVEQAISPGLFAKVEYGYSNYEEGEFEAPSGLESDRFGVDLDRHQVMVGVGARF</sequence>
<dbReference type="EMBL" id="WTYV01000002">
    <property type="protein sequence ID" value="MXO71465.1"/>
    <property type="molecule type" value="Genomic_DNA"/>
</dbReference>
<dbReference type="Proteomes" id="UP000466966">
    <property type="component" value="Unassembled WGS sequence"/>
</dbReference>
<feature type="chain" id="PRO_5032547205" evidence="5">
    <location>
        <begin position="24"/>
        <end position="220"/>
    </location>
</feature>
<evidence type="ECO:0000313" key="8">
    <source>
        <dbReference type="Proteomes" id="UP000466966"/>
    </source>
</evidence>
<dbReference type="RefSeq" id="WP_160771375.1">
    <property type="nucleotide sequence ID" value="NZ_WTYV01000002.1"/>
</dbReference>
<proteinExistence type="inferred from homology"/>